<dbReference type="EC" id="3.1.1.-" evidence="2"/>
<comment type="catalytic activity">
    <reaction evidence="2">
        <text>a D-aminoacyl-tRNA + H2O = a tRNA + a D-alpha-amino acid + H(+)</text>
        <dbReference type="Rhea" id="RHEA:13953"/>
        <dbReference type="Rhea" id="RHEA-COMP:10123"/>
        <dbReference type="Rhea" id="RHEA-COMP:10124"/>
        <dbReference type="ChEBI" id="CHEBI:15377"/>
        <dbReference type="ChEBI" id="CHEBI:15378"/>
        <dbReference type="ChEBI" id="CHEBI:59871"/>
        <dbReference type="ChEBI" id="CHEBI:78442"/>
        <dbReference type="ChEBI" id="CHEBI:79333"/>
        <dbReference type="EC" id="3.1.1.96"/>
    </reaction>
</comment>
<comment type="catalytic activity">
    <reaction evidence="2">
        <text>glycyl-tRNA(Ala) + H2O = tRNA(Ala) + glycine + H(+)</text>
        <dbReference type="Rhea" id="RHEA:53744"/>
        <dbReference type="Rhea" id="RHEA-COMP:9657"/>
        <dbReference type="Rhea" id="RHEA-COMP:13640"/>
        <dbReference type="ChEBI" id="CHEBI:15377"/>
        <dbReference type="ChEBI" id="CHEBI:15378"/>
        <dbReference type="ChEBI" id="CHEBI:57305"/>
        <dbReference type="ChEBI" id="CHEBI:78442"/>
        <dbReference type="ChEBI" id="CHEBI:78522"/>
    </reaction>
</comment>
<evidence type="ECO:0000256" key="1">
    <source>
        <dbReference type="ARBA" id="ARBA00009673"/>
    </source>
</evidence>
<comment type="caution">
    <text evidence="3">The sequence shown here is derived from an EMBL/GenBank/DDBJ whole genome shotgun (WGS) entry which is preliminary data.</text>
</comment>
<protein>
    <recommendedName>
        <fullName evidence="2">D-aminoacyl-tRNA deacylase</fullName>
        <shortName evidence="2">DTD</shortName>
        <ecNumber evidence="2">3.1.1.96</ecNumber>
    </recommendedName>
    <alternativeName>
        <fullName evidence="2">Gly-tRNA(Ala) deacylase</fullName>
        <ecNumber evidence="2">3.1.1.-</ecNumber>
    </alternativeName>
</protein>
<feature type="short sequence motif" description="Gly-cisPro motif, important for rejection of L-amino acids" evidence="2">
    <location>
        <begin position="138"/>
        <end position="139"/>
    </location>
</feature>
<proteinExistence type="inferred from homology"/>
<keyword evidence="2" id="KW-0820">tRNA-binding</keyword>
<keyword evidence="4" id="KW-1185">Reference proteome</keyword>
<dbReference type="InterPro" id="IPR023509">
    <property type="entry name" value="DTD-like_sf"/>
</dbReference>
<comment type="function">
    <text evidence="2">An aminoacyl-tRNA editing enzyme that deacylates mischarged D-aminoacyl-tRNAs. Also deacylates mischarged glycyl-tRNA(Ala), protecting cells against glycine mischarging by AlaRS. Acts via tRNA-based rather than protein-based catalysis; rejects L-amino acids rather than detecting D-amino acids in the active site. By recycling D-aminoacyl-tRNA to D-amino acids and free tRNA molecules, this enzyme counteracts the toxicity associated with the formation of D-aminoacyl-tRNA entities in vivo and helps enforce protein L-homochirality.</text>
</comment>
<dbReference type="Proteomes" id="UP000636891">
    <property type="component" value="Unassembled WGS sequence"/>
</dbReference>
<dbReference type="PANTHER" id="PTHR10472">
    <property type="entry name" value="D-TYROSYL-TRNA TYR DEACYLASE"/>
    <property type="match status" value="1"/>
</dbReference>
<dbReference type="NCBIfam" id="TIGR00256">
    <property type="entry name" value="D-aminoacyl-tRNA deacylase"/>
    <property type="match status" value="1"/>
</dbReference>
<evidence type="ECO:0000313" key="4">
    <source>
        <dbReference type="Proteomes" id="UP000636891"/>
    </source>
</evidence>
<keyword evidence="2" id="KW-0963">Cytoplasm</keyword>
<name>A0ABR7CLH3_9BACT</name>
<dbReference type="InterPro" id="IPR003732">
    <property type="entry name" value="Daa-tRNA_deacyls_DTD"/>
</dbReference>
<dbReference type="RefSeq" id="WP_118657187.1">
    <property type="nucleotide sequence ID" value="NZ_JACOOK010000002.1"/>
</dbReference>
<comment type="similarity">
    <text evidence="1 2">Belongs to the DTD family.</text>
</comment>
<dbReference type="EMBL" id="JACOOK010000002">
    <property type="protein sequence ID" value="MBC5616509.1"/>
    <property type="molecule type" value="Genomic_DNA"/>
</dbReference>
<comment type="subcellular location">
    <subcellularLocation>
        <location evidence="2">Cytoplasm</location>
    </subcellularLocation>
</comment>
<evidence type="ECO:0000256" key="2">
    <source>
        <dbReference type="HAMAP-Rule" id="MF_00518"/>
    </source>
</evidence>
<dbReference type="Gene3D" id="3.50.80.10">
    <property type="entry name" value="D-tyrosyl-tRNA(Tyr) deacylase"/>
    <property type="match status" value="1"/>
</dbReference>
<sequence length="150" mass="16646">MRILIQRVRRASVTIGEQTHCAIGNGLLVLVGIEEADNDEDIAWLTGKLTKLRIFADESGAMNRSAEATGADILIVSQFTLYAQTKKGNRPSYIRAARPETAIPLYERFVESVERAMGHRIETGVFGADMQVELVNDGPVTIWIDSKNRE</sequence>
<dbReference type="SUPFAM" id="SSF69500">
    <property type="entry name" value="DTD-like"/>
    <property type="match status" value="1"/>
</dbReference>
<dbReference type="EC" id="3.1.1.96" evidence="2"/>
<keyword evidence="2 3" id="KW-0378">Hydrolase</keyword>
<comment type="subunit">
    <text evidence="2">Homodimer.</text>
</comment>
<dbReference type="Pfam" id="PF02580">
    <property type="entry name" value="Tyr_Deacylase"/>
    <property type="match status" value="1"/>
</dbReference>
<comment type="domain">
    <text evidence="2">A Gly-cisPro motif from one monomer fits into the active site of the other monomer to allow specific chiral rejection of L-amino acids.</text>
</comment>
<keyword evidence="2" id="KW-0694">RNA-binding</keyword>
<dbReference type="CDD" id="cd00563">
    <property type="entry name" value="Dtyr_deacylase"/>
    <property type="match status" value="1"/>
</dbReference>
<gene>
    <name evidence="2" type="primary">dtd</name>
    <name evidence="3" type="ORF">H8S08_05675</name>
</gene>
<dbReference type="HAMAP" id="MF_00518">
    <property type="entry name" value="Deacylase_Dtd"/>
    <property type="match status" value="1"/>
</dbReference>
<dbReference type="GO" id="GO:0051499">
    <property type="term" value="F:D-aminoacyl-tRNA deacylase activity"/>
    <property type="evidence" value="ECO:0007669"/>
    <property type="project" value="UniProtKB-EC"/>
</dbReference>
<dbReference type="PANTHER" id="PTHR10472:SF5">
    <property type="entry name" value="D-AMINOACYL-TRNA DEACYLASE 1"/>
    <property type="match status" value="1"/>
</dbReference>
<accession>A0ABR7CLH3</accession>
<organism evidence="3 4">
    <name type="scientific">Alistipes hominis</name>
    <dbReference type="NCBI Taxonomy" id="2763015"/>
    <lineage>
        <taxon>Bacteria</taxon>
        <taxon>Pseudomonadati</taxon>
        <taxon>Bacteroidota</taxon>
        <taxon>Bacteroidia</taxon>
        <taxon>Bacteroidales</taxon>
        <taxon>Rikenellaceae</taxon>
        <taxon>Alistipes</taxon>
    </lineage>
</organism>
<reference evidence="3 4" key="1">
    <citation type="submission" date="2020-08" db="EMBL/GenBank/DDBJ databases">
        <title>Genome public.</title>
        <authorList>
            <person name="Liu C."/>
            <person name="Sun Q."/>
        </authorList>
    </citation>
    <scope>NUCLEOTIDE SEQUENCE [LARGE SCALE GENOMIC DNA]</scope>
    <source>
        <strain evidence="3 4">New-7</strain>
    </source>
</reference>
<evidence type="ECO:0000313" key="3">
    <source>
        <dbReference type="EMBL" id="MBC5616509.1"/>
    </source>
</evidence>